<gene>
    <name evidence="9" type="ORF">J7S33_23700</name>
    <name evidence="8" type="ORF">JOE68_004580</name>
</gene>
<comment type="subcellular location">
    <subcellularLocation>
        <location evidence="1">Cell membrane</location>
        <topology evidence="1">Multi-pass membrane protein</topology>
    </subcellularLocation>
</comment>
<evidence type="ECO:0000313" key="10">
    <source>
        <dbReference type="Proteomes" id="UP000671828"/>
    </source>
</evidence>
<feature type="transmembrane region" description="Helical" evidence="6">
    <location>
        <begin position="433"/>
        <end position="451"/>
    </location>
</feature>
<dbReference type="InterPro" id="IPR003838">
    <property type="entry name" value="ABC3_permease_C"/>
</dbReference>
<feature type="transmembrane region" description="Helical" evidence="6">
    <location>
        <begin position="407"/>
        <end position="427"/>
    </location>
</feature>
<feature type="domain" description="ABC3 transporter permease C-terminal" evidence="7">
    <location>
        <begin position="720"/>
        <end position="833"/>
    </location>
</feature>
<evidence type="ECO:0000256" key="4">
    <source>
        <dbReference type="ARBA" id="ARBA00022989"/>
    </source>
</evidence>
<keyword evidence="11" id="KW-1185">Reference proteome</keyword>
<dbReference type="PANTHER" id="PTHR30287:SF1">
    <property type="entry name" value="INNER MEMBRANE PROTEIN"/>
    <property type="match status" value="1"/>
</dbReference>
<protein>
    <submittedName>
        <fullName evidence="8">ABC transport system permease protein</fullName>
    </submittedName>
    <submittedName>
        <fullName evidence="9">FtsX-like permease family protein</fullName>
    </submittedName>
</protein>
<organism evidence="9 10">
    <name type="scientific">Saccharothrix algeriensis</name>
    <dbReference type="NCBI Taxonomy" id="173560"/>
    <lineage>
        <taxon>Bacteria</taxon>
        <taxon>Bacillati</taxon>
        <taxon>Actinomycetota</taxon>
        <taxon>Actinomycetes</taxon>
        <taxon>Pseudonocardiales</taxon>
        <taxon>Pseudonocardiaceae</taxon>
        <taxon>Saccharothrix</taxon>
    </lineage>
</organism>
<reference evidence="9" key="2">
    <citation type="submission" date="2021-04" db="EMBL/GenBank/DDBJ databases">
        <title>Saccharothrix algeriensis WGS.</title>
        <authorList>
            <person name="Stuskova K."/>
            <person name="Hakalova E."/>
            <person name="Tebbal A.B."/>
            <person name="Eichmeier A."/>
        </authorList>
    </citation>
    <scope>NUCLEOTIDE SEQUENCE</scope>
    <source>
        <strain evidence="9">NRRL B-24137</strain>
    </source>
</reference>
<evidence type="ECO:0000256" key="2">
    <source>
        <dbReference type="ARBA" id="ARBA00022475"/>
    </source>
</evidence>
<feature type="domain" description="ABC3 transporter permease C-terminal" evidence="7">
    <location>
        <begin position="267"/>
        <end position="388"/>
    </location>
</feature>
<dbReference type="AlphaFoldDB" id="A0A8T8HVE1"/>
<sequence length="843" mass="86435">MLSIAWQLVKARKAGFVGAFIAVLCGTAVVAACGILMESAFRSGVPTERYAAAAAVVGGKQEVRPESGGDVLSFQQVGTLPAVPADLVGKVAAVPGVAKAVGETTFPARVVAGGVLDALGHNWDAAVLTPFELREGREPARDDEVVLDAQLARRAGVEVGGRVEVMTTSTPVAYRVVGVAAPAGADGLAKQSGLYFTAARAGELSGQPGRFHAVGVFAEPGASGLAERLEQALAGEGVTVAAGEDRGVVEFAAVGQSRVVLAAISGSFGGIALLVAVFVVAGALALSIEQRRRELALLRAIAATPKQVGKLIGLETTLVAGVAAALGAVGGIAVGHGLRDAFAAIGVIPDDFALAVGPLPVLVAFLLGLGVARLAAKVAARRPARIPPTEALGEAAVERPDPGRWRLVAGLVLLAGGAGLATTPLYLSGQVATAMSSMSVLLAVIGVALLGPRAIAPVVRLIAAPLSRFGVTGFLAAANNRANQKRLAAALTPLMLSISFAVVNFFSQTTAADATEREAKLATTADYVLSAPGGTSPEVAQAARRIDGVAEASSMVRTQVFVTVDRGESVEVQRLPALGLDNARDTLDLRVLSGSLDDLRGDAVALSKAEADWLDAGLGDRVRLHLDDGAKAELRLVATYERDLAFGDHVLPAELVRAHSTTRLDDSALIRLAPGADRVAVTAELAELAARYPGVSVTDRSAVPPAEHADRDLQFWVNLVAIGVILGYIAISVANTLVLTTAQRRREFALLRLVGGTRRQVLRMMRAEALTLLGMAVVVGTLIPAVPLVLLGAGLTGTPAPSGPIGVYLGIVGFAALLGLAALLLPARLALRTRPIEAIGLRE</sequence>
<evidence type="ECO:0000256" key="1">
    <source>
        <dbReference type="ARBA" id="ARBA00004651"/>
    </source>
</evidence>
<dbReference type="EMBL" id="CP072788">
    <property type="protein sequence ID" value="QTR02180.1"/>
    <property type="molecule type" value="Genomic_DNA"/>
</dbReference>
<dbReference type="Proteomes" id="UP000671828">
    <property type="component" value="Chromosome"/>
</dbReference>
<keyword evidence="5 6" id="KW-0472">Membrane</keyword>
<dbReference type="Proteomes" id="UP001195724">
    <property type="component" value="Unassembled WGS sequence"/>
</dbReference>
<feature type="transmembrane region" description="Helical" evidence="6">
    <location>
        <begin position="308"/>
        <end position="332"/>
    </location>
</feature>
<evidence type="ECO:0000313" key="11">
    <source>
        <dbReference type="Proteomes" id="UP001195724"/>
    </source>
</evidence>
<evidence type="ECO:0000256" key="6">
    <source>
        <dbReference type="SAM" id="Phobius"/>
    </source>
</evidence>
<dbReference type="RefSeq" id="WP_204844316.1">
    <property type="nucleotide sequence ID" value="NZ_JAFBCL010000001.1"/>
</dbReference>
<feature type="transmembrane region" description="Helical" evidence="6">
    <location>
        <begin position="715"/>
        <end position="738"/>
    </location>
</feature>
<dbReference type="InterPro" id="IPR038766">
    <property type="entry name" value="Membrane_comp_ABC_pdt"/>
</dbReference>
<evidence type="ECO:0000256" key="3">
    <source>
        <dbReference type="ARBA" id="ARBA00022692"/>
    </source>
</evidence>
<dbReference type="GO" id="GO:0005886">
    <property type="term" value="C:plasma membrane"/>
    <property type="evidence" value="ECO:0007669"/>
    <property type="project" value="UniProtKB-SubCell"/>
</dbReference>
<reference evidence="8 11" key="1">
    <citation type="submission" date="2021-01" db="EMBL/GenBank/DDBJ databases">
        <title>Sequencing the genomes of 1000 actinobacteria strains.</title>
        <authorList>
            <person name="Klenk H.-P."/>
        </authorList>
    </citation>
    <scope>NUCLEOTIDE SEQUENCE [LARGE SCALE GENOMIC DNA]</scope>
    <source>
        <strain evidence="8 11">DSM 44581</strain>
    </source>
</reference>
<feature type="transmembrane region" description="Helical" evidence="6">
    <location>
        <begin position="769"/>
        <end position="793"/>
    </location>
</feature>
<feature type="transmembrane region" description="Helical" evidence="6">
    <location>
        <begin position="487"/>
        <end position="507"/>
    </location>
</feature>
<evidence type="ECO:0000313" key="8">
    <source>
        <dbReference type="EMBL" id="MBM7813715.1"/>
    </source>
</evidence>
<evidence type="ECO:0000256" key="5">
    <source>
        <dbReference type="ARBA" id="ARBA00023136"/>
    </source>
</evidence>
<evidence type="ECO:0000259" key="7">
    <source>
        <dbReference type="Pfam" id="PF02687"/>
    </source>
</evidence>
<name>A0A8T8HVE1_9PSEU</name>
<keyword evidence="3 6" id="KW-0812">Transmembrane</keyword>
<keyword evidence="2" id="KW-1003">Cell membrane</keyword>
<feature type="transmembrane region" description="Helical" evidence="6">
    <location>
        <begin position="352"/>
        <end position="376"/>
    </location>
</feature>
<keyword evidence="4 6" id="KW-1133">Transmembrane helix</keyword>
<feature type="transmembrane region" description="Helical" evidence="6">
    <location>
        <begin position="259"/>
        <end position="287"/>
    </location>
</feature>
<proteinExistence type="predicted"/>
<dbReference type="PANTHER" id="PTHR30287">
    <property type="entry name" value="MEMBRANE COMPONENT OF PREDICTED ABC SUPERFAMILY METABOLITE UPTAKE TRANSPORTER"/>
    <property type="match status" value="1"/>
</dbReference>
<accession>A0A8T8HVE1</accession>
<evidence type="ECO:0000313" key="9">
    <source>
        <dbReference type="EMBL" id="QTR02180.1"/>
    </source>
</evidence>
<dbReference type="Pfam" id="PF02687">
    <property type="entry name" value="FtsX"/>
    <property type="match status" value="2"/>
</dbReference>
<dbReference type="EMBL" id="JAFBCL010000001">
    <property type="protein sequence ID" value="MBM7813715.1"/>
    <property type="molecule type" value="Genomic_DNA"/>
</dbReference>
<feature type="transmembrane region" description="Helical" evidence="6">
    <location>
        <begin position="805"/>
        <end position="825"/>
    </location>
</feature>